<proteinExistence type="predicted"/>
<sequence>MDSLKPPSLFHVFLWLPAALALVEEPTNVTLQCHNMHNIVRWSYQRLLPGLRFRVDIHSYLGPADAVWVDPPALQANVSFLSDPDNEYYLTVTAVIGQNESASAPPEGITFSYFMDSPTIQKCYLDLPPVNVTARPDDIIAFSFTHPWLFYHPAMPSSQISRPRNMRRNYAQRELPVFNYGVVIISQKQPHHFRCAKSVCKQKIPVERAREEHCLNITGEMQKIAVKSTQLYCAGPFSETSEMQQEQKNYVIYIVVSLLTVIVAAFILFLVYKKMTSPRSANPTSITIHRTRPNTTAAVEEITVVRVEPSSPTPLLSHHYHDSGFTAVEPDDLRLPIGVSTNGGMREHVETERADDEGEGYTAGGNFDEAETESCSEAPSGYEKRDVLVKLGPNDSVEGYRA</sequence>
<keyword evidence="3" id="KW-0732">Signal</keyword>
<protein>
    <submittedName>
        <fullName evidence="4">Interferon gamma receptor 1-like</fullName>
    </submittedName>
</protein>
<feature type="transmembrane region" description="Helical" evidence="2">
    <location>
        <begin position="250"/>
        <end position="272"/>
    </location>
</feature>
<evidence type="ECO:0000256" key="3">
    <source>
        <dbReference type="SAM" id="SignalP"/>
    </source>
</evidence>
<keyword evidence="5" id="KW-1185">Reference proteome</keyword>
<evidence type="ECO:0000313" key="4">
    <source>
        <dbReference type="EMBL" id="KAG7511885.1"/>
    </source>
</evidence>
<evidence type="ECO:0000256" key="1">
    <source>
        <dbReference type="SAM" id="MobiDB-lite"/>
    </source>
</evidence>
<dbReference type="GO" id="GO:0004896">
    <property type="term" value="F:cytokine receptor activity"/>
    <property type="evidence" value="ECO:0007669"/>
    <property type="project" value="TreeGrafter"/>
</dbReference>
<name>A0AAV6S2E5_SOLSE</name>
<reference evidence="4 5" key="1">
    <citation type="journal article" date="2021" name="Sci. Rep.">
        <title>Chromosome anchoring in Senegalese sole (Solea senegalensis) reveals sex-associated markers and genome rearrangements in flatfish.</title>
        <authorList>
            <person name="Guerrero-Cozar I."/>
            <person name="Gomez-Garrido J."/>
            <person name="Berbel C."/>
            <person name="Martinez-Blanch J.F."/>
            <person name="Alioto T."/>
            <person name="Claros M.G."/>
            <person name="Gagnaire P.A."/>
            <person name="Manchado M."/>
        </authorList>
    </citation>
    <scope>NUCLEOTIDE SEQUENCE [LARGE SCALE GENOMIC DNA]</scope>
    <source>
        <strain evidence="4">Sse05_10M</strain>
    </source>
</reference>
<keyword evidence="2" id="KW-0472">Membrane</keyword>
<accession>A0AAV6S2E5</accession>
<feature type="region of interest" description="Disordered" evidence="1">
    <location>
        <begin position="338"/>
        <end position="402"/>
    </location>
</feature>
<comment type="caution">
    <text evidence="4">The sequence shown here is derived from an EMBL/GenBank/DDBJ whole genome shotgun (WGS) entry which is preliminary data.</text>
</comment>
<dbReference type="EMBL" id="JAGKHQ010000007">
    <property type="protein sequence ID" value="KAG7511885.1"/>
    <property type="molecule type" value="Genomic_DNA"/>
</dbReference>
<dbReference type="AlphaFoldDB" id="A0AAV6S2E5"/>
<evidence type="ECO:0000313" key="5">
    <source>
        <dbReference type="Proteomes" id="UP000693946"/>
    </source>
</evidence>
<feature type="chain" id="PRO_5043585753" evidence="3">
    <location>
        <begin position="22"/>
        <end position="402"/>
    </location>
</feature>
<dbReference type="Proteomes" id="UP000693946">
    <property type="component" value="Linkage Group LG15"/>
</dbReference>
<organism evidence="4 5">
    <name type="scientific">Solea senegalensis</name>
    <name type="common">Senegalese sole</name>
    <dbReference type="NCBI Taxonomy" id="28829"/>
    <lineage>
        <taxon>Eukaryota</taxon>
        <taxon>Metazoa</taxon>
        <taxon>Chordata</taxon>
        <taxon>Craniata</taxon>
        <taxon>Vertebrata</taxon>
        <taxon>Euteleostomi</taxon>
        <taxon>Actinopterygii</taxon>
        <taxon>Neopterygii</taxon>
        <taxon>Teleostei</taxon>
        <taxon>Neoteleostei</taxon>
        <taxon>Acanthomorphata</taxon>
        <taxon>Carangaria</taxon>
        <taxon>Pleuronectiformes</taxon>
        <taxon>Pleuronectoidei</taxon>
        <taxon>Soleidae</taxon>
        <taxon>Solea</taxon>
    </lineage>
</organism>
<keyword evidence="2" id="KW-0812">Transmembrane</keyword>
<evidence type="ECO:0000256" key="2">
    <source>
        <dbReference type="SAM" id="Phobius"/>
    </source>
</evidence>
<dbReference type="PANTHER" id="PTHR20859">
    <property type="entry name" value="INTERFERON/INTERLEUKIN RECEPTOR"/>
    <property type="match status" value="1"/>
</dbReference>
<dbReference type="GO" id="GO:0005886">
    <property type="term" value="C:plasma membrane"/>
    <property type="evidence" value="ECO:0007669"/>
    <property type="project" value="TreeGrafter"/>
</dbReference>
<keyword evidence="4" id="KW-0675">Receptor</keyword>
<gene>
    <name evidence="4" type="ORF">JOB18_013396</name>
</gene>
<dbReference type="PANTHER" id="PTHR20859:SF87">
    <property type="entry name" value="CYTOKINE RECEPTOR FAMILY MEMBER B13-RELATED"/>
    <property type="match status" value="1"/>
</dbReference>
<dbReference type="InterPro" id="IPR050650">
    <property type="entry name" value="Type-II_Cytokine-TF_Rcpt"/>
</dbReference>
<keyword evidence="2" id="KW-1133">Transmembrane helix</keyword>
<feature type="signal peptide" evidence="3">
    <location>
        <begin position="1"/>
        <end position="21"/>
    </location>
</feature>